<reference evidence="1 2" key="1">
    <citation type="journal article" date="2015" name="Genome Announc.">
        <title>Complete Genome Sequence of Spiroplasma kunkelii Strain CR2-3x, Causal Agent of Corn Stunt Disease in Zea mays L.</title>
        <authorList>
            <person name="Davis R.E."/>
            <person name="Shao J."/>
            <person name="Dally E.L."/>
            <person name="Zhao Y."/>
            <person name="Gasparich G.E."/>
            <person name="Gaynor B.J."/>
            <person name="Athey J.C."/>
            <person name="Harrison N.A."/>
            <person name="Donofrio N."/>
        </authorList>
    </citation>
    <scope>NUCLEOTIDE SEQUENCE [LARGE SCALE GENOMIC DNA]</scope>
    <source>
        <strain evidence="1 2">CR2-3x</strain>
    </source>
</reference>
<accession>A0A0K2JI53</accession>
<name>A0A0K2JI53_SPIKU</name>
<protein>
    <submittedName>
        <fullName evidence="1">Uncharacterized protein</fullName>
    </submittedName>
</protein>
<dbReference type="PATRIC" id="fig|273035.7.peg.1713"/>
<keyword evidence="2" id="KW-1185">Reference proteome</keyword>
<dbReference type="Proteomes" id="UP000062963">
    <property type="component" value="Chromosome"/>
</dbReference>
<dbReference type="EMBL" id="CP010899">
    <property type="protein sequence ID" value="ALA98260.1"/>
    <property type="molecule type" value="Genomic_DNA"/>
</dbReference>
<dbReference type="AlphaFoldDB" id="A0A0K2JI53"/>
<sequence length="142" mass="16542">MSINNFNKKKKFNYFQIFANVVHGVTNNQVYSYQFAEIVAAVVSDKQKLFINNLITFANLFVNIYGFSIFQKLWYSIEFNNDIIKSNCNNPLVVTRLKKNGHYLAQCMIISGRTLQEHVNKKQYEIGFHSTADNISQQLFIK</sequence>
<organism evidence="1 2">
    <name type="scientific">Spiroplasma kunkelii CR2-3x</name>
    <dbReference type="NCBI Taxonomy" id="273035"/>
    <lineage>
        <taxon>Bacteria</taxon>
        <taxon>Bacillati</taxon>
        <taxon>Mycoplasmatota</taxon>
        <taxon>Mollicutes</taxon>
        <taxon>Entomoplasmatales</taxon>
        <taxon>Spiroplasmataceae</taxon>
        <taxon>Spiroplasma</taxon>
    </lineage>
</organism>
<dbReference type="RefSeq" id="WP_235510999.1">
    <property type="nucleotide sequence ID" value="NZ_CP010899.1"/>
</dbReference>
<proteinExistence type="predicted"/>
<evidence type="ECO:0000313" key="2">
    <source>
        <dbReference type="Proteomes" id="UP000062963"/>
    </source>
</evidence>
<gene>
    <name evidence="1" type="ORF">SKUN_001393</name>
</gene>
<dbReference type="KEGG" id="skn:SKUN_001393"/>
<evidence type="ECO:0000313" key="1">
    <source>
        <dbReference type="EMBL" id="ALA98260.1"/>
    </source>
</evidence>